<feature type="region of interest" description="Disordered" evidence="1">
    <location>
        <begin position="53"/>
        <end position="111"/>
    </location>
</feature>
<reference evidence="2 3" key="1">
    <citation type="submission" date="2015-01" db="EMBL/GenBank/DDBJ databases">
        <title>Rufibacter sp./DG31D/ whole genome sequencing.</title>
        <authorList>
            <person name="Kim M.K."/>
            <person name="Srinivasan S."/>
            <person name="Lee J.-J."/>
        </authorList>
    </citation>
    <scope>NUCLEOTIDE SEQUENCE [LARGE SCALE GENOMIC DNA]</scope>
    <source>
        <strain evidence="2 3">DG31D</strain>
    </source>
</reference>
<keyword evidence="3" id="KW-1185">Reference proteome</keyword>
<dbReference type="AlphaFoldDB" id="A0A0H4VNI9"/>
<evidence type="ECO:0000313" key="2">
    <source>
        <dbReference type="EMBL" id="AKQ46873.1"/>
    </source>
</evidence>
<dbReference type="KEGG" id="ruf:TH63_16520"/>
<name>A0A0H4VNI9_9BACT</name>
<protein>
    <submittedName>
        <fullName evidence="2">Uncharacterized protein</fullName>
    </submittedName>
</protein>
<feature type="region of interest" description="Disordered" evidence="1">
    <location>
        <begin position="1"/>
        <end position="39"/>
    </location>
</feature>
<evidence type="ECO:0000313" key="3">
    <source>
        <dbReference type="Proteomes" id="UP000036458"/>
    </source>
</evidence>
<gene>
    <name evidence="2" type="ORF">TH63_16520</name>
</gene>
<feature type="compositionally biased region" description="Polar residues" evidence="1">
    <location>
        <begin position="56"/>
        <end position="77"/>
    </location>
</feature>
<evidence type="ECO:0000256" key="1">
    <source>
        <dbReference type="SAM" id="MobiDB-lite"/>
    </source>
</evidence>
<sequence length="129" mass="14208">MALFLLGATAPDAMAQSSKKAKASRLGPDGMKKGEVATGNVDRQMLLEKQKAIASAKTSGGMTSRSVTSLPDNQFETGTGRFKITEYKTKSTPKRALPKKSKRLIDQDNPDGRIYQQTLNKRDRKFLIF</sequence>
<dbReference type="PATRIC" id="fig|1379910.4.peg.3604"/>
<proteinExistence type="predicted"/>
<accession>A0A0H4VNI9</accession>
<organism evidence="2 3">
    <name type="scientific">Rufibacter radiotolerans</name>
    <dbReference type="NCBI Taxonomy" id="1379910"/>
    <lineage>
        <taxon>Bacteria</taxon>
        <taxon>Pseudomonadati</taxon>
        <taxon>Bacteroidota</taxon>
        <taxon>Cytophagia</taxon>
        <taxon>Cytophagales</taxon>
        <taxon>Hymenobacteraceae</taxon>
        <taxon>Rufibacter</taxon>
    </lineage>
</organism>
<dbReference type="Proteomes" id="UP000036458">
    <property type="component" value="Chromosome"/>
</dbReference>
<dbReference type="EMBL" id="CP010777">
    <property type="protein sequence ID" value="AKQ46873.1"/>
    <property type="molecule type" value="Genomic_DNA"/>
</dbReference>
<feature type="compositionally biased region" description="Basic residues" evidence="1">
    <location>
        <begin position="91"/>
        <end position="102"/>
    </location>
</feature>